<dbReference type="Proteomes" id="UP000788993">
    <property type="component" value="Unassembled WGS sequence"/>
</dbReference>
<reference evidence="1" key="1">
    <citation type="journal article" date="2021" name="Open Biol.">
        <title>Shared evolutionary footprints suggest mitochondrial oxidative damage underlies multiple complex I losses in fungi.</title>
        <authorList>
            <person name="Schikora-Tamarit M.A."/>
            <person name="Marcet-Houben M."/>
            <person name="Nosek J."/>
            <person name="Gabaldon T."/>
        </authorList>
    </citation>
    <scope>NUCLEOTIDE SEQUENCE</scope>
    <source>
        <strain evidence="1">NCAIM Y.01608</strain>
    </source>
</reference>
<keyword evidence="2" id="KW-1185">Reference proteome</keyword>
<gene>
    <name evidence="1" type="ORF">OGATHE_005104</name>
</gene>
<reference evidence="1" key="2">
    <citation type="submission" date="2021-01" db="EMBL/GenBank/DDBJ databases">
        <authorList>
            <person name="Schikora-Tamarit M.A."/>
        </authorList>
    </citation>
    <scope>NUCLEOTIDE SEQUENCE</scope>
    <source>
        <strain evidence="1">NCAIM Y.01608</strain>
    </source>
</reference>
<evidence type="ECO:0000313" key="2">
    <source>
        <dbReference type="Proteomes" id="UP000788993"/>
    </source>
</evidence>
<accession>A0A9P8NWK9</accession>
<protein>
    <submittedName>
        <fullName evidence="1">Uncharacterized protein</fullName>
    </submittedName>
</protein>
<name>A0A9P8NWK9_9ASCO</name>
<dbReference type="EMBL" id="JAEUBD010001468">
    <property type="protein sequence ID" value="KAH3660772.1"/>
    <property type="molecule type" value="Genomic_DNA"/>
</dbReference>
<organism evidence="1 2">
    <name type="scientific">Ogataea polymorpha</name>
    <dbReference type="NCBI Taxonomy" id="460523"/>
    <lineage>
        <taxon>Eukaryota</taxon>
        <taxon>Fungi</taxon>
        <taxon>Dikarya</taxon>
        <taxon>Ascomycota</taxon>
        <taxon>Saccharomycotina</taxon>
        <taxon>Pichiomycetes</taxon>
        <taxon>Pichiales</taxon>
        <taxon>Pichiaceae</taxon>
        <taxon>Ogataea</taxon>
    </lineage>
</organism>
<proteinExistence type="predicted"/>
<comment type="caution">
    <text evidence="1">The sequence shown here is derived from an EMBL/GenBank/DDBJ whole genome shotgun (WGS) entry which is preliminary data.</text>
</comment>
<evidence type="ECO:0000313" key="1">
    <source>
        <dbReference type="EMBL" id="KAH3660772.1"/>
    </source>
</evidence>
<sequence length="131" mass="14457">MLCIAIANEIFLAGWLSKQHNFIIIHDPKPEAERPPLASWLDPGSLSSTFKISVTKNACNFDDSQSASGTGEISDDHSGTIGVLELPLLAESDVAPNEVEADGEGAMMLLAIFDWMLIFWSWRYSTKCWLL</sequence>
<dbReference type="AlphaFoldDB" id="A0A9P8NWK9"/>